<accession>A0A7H9ELH6</accession>
<dbReference type="InterPro" id="IPR029044">
    <property type="entry name" value="Nucleotide-diphossugar_trans"/>
</dbReference>
<dbReference type="PANTHER" id="PTHR22916">
    <property type="entry name" value="GLYCOSYLTRANSFERASE"/>
    <property type="match status" value="1"/>
</dbReference>
<dbReference type="GO" id="GO:0016757">
    <property type="term" value="F:glycosyltransferase activity"/>
    <property type="evidence" value="ECO:0007669"/>
    <property type="project" value="UniProtKB-KW"/>
</dbReference>
<organism evidence="4 5">
    <name type="scientific">Ligilactobacillus saerimneri</name>
    <dbReference type="NCBI Taxonomy" id="228229"/>
    <lineage>
        <taxon>Bacteria</taxon>
        <taxon>Bacillati</taxon>
        <taxon>Bacillota</taxon>
        <taxon>Bacilli</taxon>
        <taxon>Lactobacillales</taxon>
        <taxon>Lactobacillaceae</taxon>
        <taxon>Ligilactobacillus</taxon>
    </lineage>
</organism>
<dbReference type="EMBL" id="CP047418">
    <property type="protein sequence ID" value="QLL78583.1"/>
    <property type="molecule type" value="Genomic_DNA"/>
</dbReference>
<dbReference type="Proteomes" id="UP000510886">
    <property type="component" value="Chromosome"/>
</dbReference>
<dbReference type="CDD" id="cd00761">
    <property type="entry name" value="Glyco_tranf_GTA_type"/>
    <property type="match status" value="1"/>
</dbReference>
<proteinExistence type="predicted"/>
<evidence type="ECO:0000259" key="3">
    <source>
        <dbReference type="Pfam" id="PF00535"/>
    </source>
</evidence>
<gene>
    <name evidence="4" type="ORF">GTO87_08295</name>
</gene>
<feature type="domain" description="Glycosyltransferase 2-like" evidence="3">
    <location>
        <begin position="4"/>
        <end position="166"/>
    </location>
</feature>
<name>A0A7H9ELH6_9LACO</name>
<evidence type="ECO:0000313" key="5">
    <source>
        <dbReference type="Proteomes" id="UP000510886"/>
    </source>
</evidence>
<dbReference type="Gene3D" id="3.90.550.10">
    <property type="entry name" value="Spore Coat Polysaccharide Biosynthesis Protein SpsA, Chain A"/>
    <property type="match status" value="1"/>
</dbReference>
<protein>
    <submittedName>
        <fullName evidence="4">Glycosyltransferase</fullName>
    </submittedName>
</protein>
<reference evidence="4 5" key="1">
    <citation type="submission" date="2020-01" db="EMBL/GenBank/DDBJ databases">
        <title>Complete and circular genome sequences of six lactobacillus isolates from horses.</title>
        <authorList>
            <person name="Hassan H.M."/>
        </authorList>
    </citation>
    <scope>NUCLEOTIDE SEQUENCE [LARGE SCALE GENOMIC DNA]</scope>
    <source>
        <strain evidence="4 5">1A</strain>
    </source>
</reference>
<dbReference type="RefSeq" id="WP_180848758.1">
    <property type="nucleotide sequence ID" value="NZ_CP047418.1"/>
</dbReference>
<dbReference type="SUPFAM" id="SSF53448">
    <property type="entry name" value="Nucleotide-diphospho-sugar transferases"/>
    <property type="match status" value="1"/>
</dbReference>
<keyword evidence="2 4" id="KW-0808">Transferase</keyword>
<dbReference type="PANTHER" id="PTHR22916:SF51">
    <property type="entry name" value="GLYCOSYLTRANSFERASE EPSH-RELATED"/>
    <property type="match status" value="1"/>
</dbReference>
<evidence type="ECO:0000256" key="2">
    <source>
        <dbReference type="ARBA" id="ARBA00022679"/>
    </source>
</evidence>
<dbReference type="KEGG" id="lsw:GTO87_08295"/>
<sequence>MKVSIIVPTYNGGATLEKCVTSLSAQTYTDIEIIIVNDGSTDNTATLAASLAHGDERIQVITQENGGVSAARNTGIKAATGDILMFVDGDDYVDPDYCRLAVENMTTYESDICIMGYLREEGAAVKKHLLAHPVGLMAKDEVMVKASDLDMGNFVGCKAFRARLFEHVQFLEGKNYEDIRIFYQLVELVAKISYCPVTTYHYVQHPNSIVTTLSKRNIRDSLEAAAVQYEYFARNYPQAAQAAHEYLLVVAVRYCLYMEHGDLYDQAQRYLRELPIPAGLKKKYRWPMLLFKRLPFTWGLVRWAAQRLQPAK</sequence>
<dbReference type="AlphaFoldDB" id="A0A7H9ELH6"/>
<evidence type="ECO:0000256" key="1">
    <source>
        <dbReference type="ARBA" id="ARBA00022676"/>
    </source>
</evidence>
<dbReference type="InterPro" id="IPR001173">
    <property type="entry name" value="Glyco_trans_2-like"/>
</dbReference>
<keyword evidence="1" id="KW-0328">Glycosyltransferase</keyword>
<evidence type="ECO:0000313" key="4">
    <source>
        <dbReference type="EMBL" id="QLL78583.1"/>
    </source>
</evidence>
<dbReference type="Pfam" id="PF00535">
    <property type="entry name" value="Glycos_transf_2"/>
    <property type="match status" value="1"/>
</dbReference>